<evidence type="ECO:0000256" key="10">
    <source>
        <dbReference type="ARBA" id="ARBA00023136"/>
    </source>
</evidence>
<dbReference type="InterPro" id="IPR003594">
    <property type="entry name" value="HATPase_dom"/>
</dbReference>
<dbReference type="Pfam" id="PF02518">
    <property type="entry name" value="HATPase_c"/>
    <property type="match status" value="1"/>
</dbReference>
<dbReference type="STRING" id="1195236.CTER_3017"/>
<dbReference type="AlphaFoldDB" id="S0FI17"/>
<dbReference type="PATRIC" id="fig|1195236.3.peg.3241"/>
<evidence type="ECO:0000256" key="5">
    <source>
        <dbReference type="ARBA" id="ARBA00022679"/>
    </source>
</evidence>
<dbReference type="InterPro" id="IPR036890">
    <property type="entry name" value="HATPase_C_sf"/>
</dbReference>
<dbReference type="PANTHER" id="PTHR45453">
    <property type="entry name" value="PHOSPHATE REGULON SENSOR PROTEIN PHOR"/>
    <property type="match status" value="1"/>
</dbReference>
<dbReference type="eggNOG" id="COG2205">
    <property type="taxonomic scope" value="Bacteria"/>
</dbReference>
<comment type="caution">
    <text evidence="13">The sequence shown here is derived from an EMBL/GenBank/DDBJ whole genome shotgun (WGS) entry which is preliminary data.</text>
</comment>
<evidence type="ECO:0000259" key="12">
    <source>
        <dbReference type="PROSITE" id="PS50109"/>
    </source>
</evidence>
<accession>S0FI17</accession>
<dbReference type="GO" id="GO:0005886">
    <property type="term" value="C:plasma membrane"/>
    <property type="evidence" value="ECO:0007669"/>
    <property type="project" value="UniProtKB-SubCell"/>
</dbReference>
<organism evidence="13 14">
    <name type="scientific">Ruminiclostridium cellobioparum subsp. termitidis CT1112</name>
    <dbReference type="NCBI Taxonomy" id="1195236"/>
    <lineage>
        <taxon>Bacteria</taxon>
        <taxon>Bacillati</taxon>
        <taxon>Bacillota</taxon>
        <taxon>Clostridia</taxon>
        <taxon>Eubacteriales</taxon>
        <taxon>Oscillospiraceae</taxon>
        <taxon>Ruminiclostridium</taxon>
    </lineage>
</organism>
<evidence type="ECO:0000256" key="4">
    <source>
        <dbReference type="ARBA" id="ARBA00022475"/>
    </source>
</evidence>
<evidence type="ECO:0000313" key="13">
    <source>
        <dbReference type="EMBL" id="EMS71217.1"/>
    </source>
</evidence>
<feature type="transmembrane region" description="Helical" evidence="11">
    <location>
        <begin position="20"/>
        <end position="40"/>
    </location>
</feature>
<evidence type="ECO:0000256" key="7">
    <source>
        <dbReference type="ARBA" id="ARBA00022777"/>
    </source>
</evidence>
<dbReference type="EC" id="2.7.13.3" evidence="3"/>
<dbReference type="SMART" id="SM00387">
    <property type="entry name" value="HATPase_c"/>
    <property type="match status" value="1"/>
</dbReference>
<keyword evidence="8 11" id="KW-1133">Transmembrane helix</keyword>
<evidence type="ECO:0000256" key="11">
    <source>
        <dbReference type="SAM" id="Phobius"/>
    </source>
</evidence>
<name>S0FI17_RUMCE</name>
<evidence type="ECO:0000256" key="3">
    <source>
        <dbReference type="ARBA" id="ARBA00012438"/>
    </source>
</evidence>
<dbReference type="GO" id="GO:0000155">
    <property type="term" value="F:phosphorelay sensor kinase activity"/>
    <property type="evidence" value="ECO:0007669"/>
    <property type="project" value="TreeGrafter"/>
</dbReference>
<reference evidence="13 14" key="1">
    <citation type="journal article" date="2013" name="Genome Announc.">
        <title>Draft Genome Sequence of the Cellulolytic, Mesophilic, Anaerobic Bacterium Clostridium termitidis Strain CT1112 (DSM 5398).</title>
        <authorList>
            <person name="Lal S."/>
            <person name="Ramachandran U."/>
            <person name="Zhang X."/>
            <person name="Munir R."/>
            <person name="Sparling R."/>
            <person name="Levin D.B."/>
        </authorList>
    </citation>
    <scope>NUCLEOTIDE SEQUENCE [LARGE SCALE GENOMIC DNA]</scope>
    <source>
        <strain evidence="13 14">CT1112</strain>
    </source>
</reference>
<feature type="transmembrane region" description="Helical" evidence="11">
    <location>
        <begin position="46"/>
        <end position="65"/>
    </location>
</feature>
<keyword evidence="9" id="KW-0902">Two-component regulatory system</keyword>
<dbReference type="PANTHER" id="PTHR45453:SF2">
    <property type="entry name" value="HISTIDINE KINASE"/>
    <property type="match status" value="1"/>
</dbReference>
<evidence type="ECO:0000256" key="6">
    <source>
        <dbReference type="ARBA" id="ARBA00022692"/>
    </source>
</evidence>
<evidence type="ECO:0000256" key="2">
    <source>
        <dbReference type="ARBA" id="ARBA00004651"/>
    </source>
</evidence>
<evidence type="ECO:0000256" key="1">
    <source>
        <dbReference type="ARBA" id="ARBA00000085"/>
    </source>
</evidence>
<dbReference type="Gene3D" id="3.30.565.10">
    <property type="entry name" value="Histidine kinase-like ATPase, C-terminal domain"/>
    <property type="match status" value="1"/>
</dbReference>
<evidence type="ECO:0000313" key="14">
    <source>
        <dbReference type="Proteomes" id="UP000014155"/>
    </source>
</evidence>
<keyword evidence="5" id="KW-0808">Transferase</keyword>
<dbReference type="RefSeq" id="WP_004626996.1">
    <property type="nucleotide sequence ID" value="NZ_AORV01000042.1"/>
</dbReference>
<sequence length="337" mass="39576">MRDRHSLGMLLQYVRDRRKVILMFLLYQLIFGAICALYQLENLDKLLYGVYISIFISLCISVWDFTEYADRIVKTEEMCSNLENVIELLPQATDRKETQYQEIIRGLYEDMQQLQFNTNLKESEMKDYYSLWAHQIKTPLAAMRLMLQNDEKEISSYALQEELFKIEQYIEMVMHYLRLESMSSDMILREYRLKDIVNQAVKRNAVLFINSRLSIDIMDFDCKVITDEKWLLFVIEQLITNAVKYTPVGGITISLEKNNNKEWLVIQDTGIGIKSEDLPRIFEKGFTGYNGRFDKRSTGIGLYLCKQVLDKLSHRIEVFSEVGRGTKACIDVSVRTF</sequence>
<feature type="domain" description="Histidine kinase" evidence="12">
    <location>
        <begin position="131"/>
        <end position="336"/>
    </location>
</feature>
<evidence type="ECO:0000256" key="9">
    <source>
        <dbReference type="ARBA" id="ARBA00023012"/>
    </source>
</evidence>
<dbReference type="Proteomes" id="UP000014155">
    <property type="component" value="Unassembled WGS sequence"/>
</dbReference>
<proteinExistence type="predicted"/>
<keyword evidence="6 11" id="KW-0812">Transmembrane</keyword>
<dbReference type="GO" id="GO:0016036">
    <property type="term" value="P:cellular response to phosphate starvation"/>
    <property type="evidence" value="ECO:0007669"/>
    <property type="project" value="TreeGrafter"/>
</dbReference>
<dbReference type="InterPro" id="IPR005467">
    <property type="entry name" value="His_kinase_dom"/>
</dbReference>
<dbReference type="SUPFAM" id="SSF55874">
    <property type="entry name" value="ATPase domain of HSP90 chaperone/DNA topoisomerase II/histidine kinase"/>
    <property type="match status" value="1"/>
</dbReference>
<comment type="catalytic activity">
    <reaction evidence="1">
        <text>ATP + protein L-histidine = ADP + protein N-phospho-L-histidine.</text>
        <dbReference type="EC" id="2.7.13.3"/>
    </reaction>
</comment>
<keyword evidence="14" id="KW-1185">Reference proteome</keyword>
<evidence type="ECO:0000256" key="8">
    <source>
        <dbReference type="ARBA" id="ARBA00022989"/>
    </source>
</evidence>
<dbReference type="GO" id="GO:0004721">
    <property type="term" value="F:phosphoprotein phosphatase activity"/>
    <property type="evidence" value="ECO:0007669"/>
    <property type="project" value="TreeGrafter"/>
</dbReference>
<dbReference type="InterPro" id="IPR004358">
    <property type="entry name" value="Sig_transdc_His_kin-like_C"/>
</dbReference>
<dbReference type="InterPro" id="IPR050351">
    <property type="entry name" value="BphY/WalK/GraS-like"/>
</dbReference>
<keyword evidence="7 13" id="KW-0418">Kinase</keyword>
<keyword evidence="4" id="KW-1003">Cell membrane</keyword>
<protein>
    <recommendedName>
        <fullName evidence="3">histidine kinase</fullName>
        <ecNumber evidence="3">2.7.13.3</ecNumber>
    </recommendedName>
</protein>
<dbReference type="PROSITE" id="PS50109">
    <property type="entry name" value="HIS_KIN"/>
    <property type="match status" value="1"/>
</dbReference>
<comment type="subcellular location">
    <subcellularLocation>
        <location evidence="2">Cell membrane</location>
        <topology evidence="2">Multi-pass membrane protein</topology>
    </subcellularLocation>
</comment>
<dbReference type="PRINTS" id="PR00344">
    <property type="entry name" value="BCTRLSENSOR"/>
</dbReference>
<gene>
    <name evidence="13" type="ORF">CTER_3017</name>
</gene>
<dbReference type="EMBL" id="AORV01000042">
    <property type="protein sequence ID" value="EMS71217.1"/>
    <property type="molecule type" value="Genomic_DNA"/>
</dbReference>
<keyword evidence="10 11" id="KW-0472">Membrane</keyword>